<evidence type="ECO:0000256" key="5">
    <source>
        <dbReference type="ARBA" id="ARBA00023136"/>
    </source>
</evidence>
<dbReference type="AlphaFoldDB" id="D0L0J0"/>
<reference evidence="7 8" key="1">
    <citation type="submission" date="2009-10" db="EMBL/GenBank/DDBJ databases">
        <title>Complete sequence of Halothiobacillus neapolitanus c2.</title>
        <authorList>
            <consortium name="US DOE Joint Genome Institute"/>
            <person name="Lucas S."/>
            <person name="Copeland A."/>
            <person name="Lapidus A."/>
            <person name="Glavina del Rio T."/>
            <person name="Tice H."/>
            <person name="Bruce D."/>
            <person name="Goodwin L."/>
            <person name="Pitluck S."/>
            <person name="Davenport K."/>
            <person name="Brettin T."/>
            <person name="Detter J.C."/>
            <person name="Han C."/>
            <person name="Tapia R."/>
            <person name="Larimer F."/>
            <person name="Land M."/>
            <person name="Hauser L."/>
            <person name="Kyrpides N."/>
            <person name="Mikhailova N."/>
            <person name="Kerfeld C."/>
            <person name="Cannon G."/>
            <person name="Heinhort S."/>
        </authorList>
    </citation>
    <scope>NUCLEOTIDE SEQUENCE [LARGE SCALE GENOMIC DNA]</scope>
    <source>
        <strain evidence="8">ATCC 23641 / c2</strain>
    </source>
</reference>
<evidence type="ECO:0000256" key="4">
    <source>
        <dbReference type="ARBA" id="ARBA00022989"/>
    </source>
</evidence>
<dbReference type="OrthoDB" id="421014at2"/>
<dbReference type="HOGENOM" id="CLU_078530_0_0_6"/>
<evidence type="ECO:0000256" key="3">
    <source>
        <dbReference type="ARBA" id="ARBA00022692"/>
    </source>
</evidence>
<keyword evidence="2" id="KW-1003">Cell membrane</keyword>
<feature type="transmembrane region" description="Helical" evidence="6">
    <location>
        <begin position="220"/>
        <end position="243"/>
    </location>
</feature>
<dbReference type="Pfam" id="PF03706">
    <property type="entry name" value="LPG_synthase_TM"/>
    <property type="match status" value="1"/>
</dbReference>
<protein>
    <submittedName>
        <fullName evidence="7">Conserved hypothetical membrane protein</fullName>
    </submittedName>
</protein>
<evidence type="ECO:0000313" key="7">
    <source>
        <dbReference type="EMBL" id="ACX96213.1"/>
    </source>
</evidence>
<feature type="transmembrane region" description="Helical" evidence="6">
    <location>
        <begin position="16"/>
        <end position="34"/>
    </location>
</feature>
<keyword evidence="4 6" id="KW-1133">Transmembrane helix</keyword>
<keyword evidence="5 6" id="KW-0472">Membrane</keyword>
<dbReference type="PANTHER" id="PTHR39087:SF2">
    <property type="entry name" value="UPF0104 MEMBRANE PROTEIN MJ1595"/>
    <property type="match status" value="1"/>
</dbReference>
<dbReference type="KEGG" id="hna:Hneap_1379"/>
<dbReference type="STRING" id="555778.Hneap_1379"/>
<keyword evidence="8" id="KW-1185">Reference proteome</keyword>
<dbReference type="EMBL" id="CP001801">
    <property type="protein sequence ID" value="ACX96213.1"/>
    <property type="molecule type" value="Genomic_DNA"/>
</dbReference>
<keyword evidence="3 6" id="KW-0812">Transmembrane</keyword>
<proteinExistence type="predicted"/>
<sequence>MTSSAHSSIAPRLKMLLMWILALSALTGVIVWIGPDKLLAPWRLISIPALSLALILMVLSYALRALRIQRYFINELRGQFWPTLKLSTWHILLNNFLPMRTGEISFPVLMQRYFTLPAARTVPVLLWFRLLDLQAIVLIGLLAAIGGMGLPDAWVILVIILLPAPLLVYLARRRVRQIIAARPDGKWRSRLLSSVDSLPHSVAHFLAALGWTWANWLIKLVTLAWVLAHLAPLGLAAALAGAIGGDLTTVLPIHAPGGFGTFEAGVMVALQPFGLDAANSLTAALNLHLFVLGSSMLAALIVLLIKAPNQIKTEREPGQQ</sequence>
<feature type="transmembrane region" description="Helical" evidence="6">
    <location>
        <begin position="153"/>
        <end position="171"/>
    </location>
</feature>
<dbReference type="Proteomes" id="UP000009102">
    <property type="component" value="Chromosome"/>
</dbReference>
<dbReference type="PANTHER" id="PTHR39087">
    <property type="entry name" value="UPF0104 MEMBRANE PROTEIN MJ1595"/>
    <property type="match status" value="1"/>
</dbReference>
<evidence type="ECO:0000313" key="8">
    <source>
        <dbReference type="Proteomes" id="UP000009102"/>
    </source>
</evidence>
<gene>
    <name evidence="7" type="ordered locus">Hneap_1379</name>
</gene>
<name>D0L0J0_HALNC</name>
<accession>D0L0J0</accession>
<evidence type="ECO:0000256" key="2">
    <source>
        <dbReference type="ARBA" id="ARBA00022475"/>
    </source>
</evidence>
<dbReference type="InterPro" id="IPR022791">
    <property type="entry name" value="L-PG_synthase/AglD"/>
</dbReference>
<feature type="transmembrane region" description="Helical" evidence="6">
    <location>
        <begin position="287"/>
        <end position="305"/>
    </location>
</feature>
<feature type="transmembrane region" description="Helical" evidence="6">
    <location>
        <begin position="126"/>
        <end position="147"/>
    </location>
</feature>
<evidence type="ECO:0000256" key="1">
    <source>
        <dbReference type="ARBA" id="ARBA00004651"/>
    </source>
</evidence>
<feature type="transmembrane region" description="Helical" evidence="6">
    <location>
        <begin position="40"/>
        <end position="63"/>
    </location>
</feature>
<dbReference type="GO" id="GO:0005886">
    <property type="term" value="C:plasma membrane"/>
    <property type="evidence" value="ECO:0007669"/>
    <property type="project" value="UniProtKB-SubCell"/>
</dbReference>
<comment type="subcellular location">
    <subcellularLocation>
        <location evidence="1">Cell membrane</location>
        <topology evidence="1">Multi-pass membrane protein</topology>
    </subcellularLocation>
</comment>
<dbReference type="RefSeq" id="WP_012824247.1">
    <property type="nucleotide sequence ID" value="NC_013422.1"/>
</dbReference>
<evidence type="ECO:0000256" key="6">
    <source>
        <dbReference type="SAM" id="Phobius"/>
    </source>
</evidence>
<dbReference type="eggNOG" id="COG0392">
    <property type="taxonomic scope" value="Bacteria"/>
</dbReference>
<organism evidence="7 8">
    <name type="scientific">Halothiobacillus neapolitanus (strain ATCC 23641 / DSM 15147 / CIP 104769 / NCIMB 8539 / c2)</name>
    <name type="common">Thiobacillus neapolitanus</name>
    <dbReference type="NCBI Taxonomy" id="555778"/>
    <lineage>
        <taxon>Bacteria</taxon>
        <taxon>Pseudomonadati</taxon>
        <taxon>Pseudomonadota</taxon>
        <taxon>Gammaproteobacteria</taxon>
        <taxon>Chromatiales</taxon>
        <taxon>Halothiobacillaceae</taxon>
        <taxon>Halothiobacillus</taxon>
    </lineage>
</organism>